<feature type="transmembrane region" description="Helical" evidence="1">
    <location>
        <begin position="7"/>
        <end position="30"/>
    </location>
</feature>
<evidence type="ECO:0000256" key="1">
    <source>
        <dbReference type="SAM" id="Phobius"/>
    </source>
</evidence>
<dbReference type="PATRIC" id="fig|1107311.3.peg.1717"/>
<dbReference type="eggNOG" id="ENOG5030JGA">
    <property type="taxonomic scope" value="Bacteria"/>
</dbReference>
<proteinExistence type="predicted"/>
<feature type="transmembrane region" description="Helical" evidence="1">
    <location>
        <begin position="84"/>
        <end position="104"/>
    </location>
</feature>
<sequence length="171" mass="20122">MQQTRQISLFIAIFFWAVILGGLTYSHIVYYPNYLSHLPESTILVNNKYGLKEDKFWIIIHPLIIVSTAAAFILNWKITERRKYLLITIYIYVLAMVVTAIYFYPEVIEFSQSNRTNTVSPKEWHKRGQIWLVFSSIRLFFVYIAFASLLIAVTRKKLKHKTQTSSNNFSE</sequence>
<dbReference type="Proteomes" id="UP000030149">
    <property type="component" value="Unassembled WGS sequence"/>
</dbReference>
<reference evidence="3" key="1">
    <citation type="submission" date="2013-09" db="EMBL/GenBank/DDBJ databases">
        <authorList>
            <person name="Zeng Z."/>
            <person name="Chen C."/>
        </authorList>
    </citation>
    <scope>NUCLEOTIDE SEQUENCE [LARGE SCALE GENOMIC DNA]</scope>
    <source>
        <strain evidence="3">DK69</strain>
    </source>
</reference>
<accession>V6S9C8</accession>
<evidence type="ECO:0000313" key="2">
    <source>
        <dbReference type="EMBL" id="KGO93984.1"/>
    </source>
</evidence>
<feature type="transmembrane region" description="Helical" evidence="1">
    <location>
        <begin position="56"/>
        <end position="77"/>
    </location>
</feature>
<keyword evidence="1" id="KW-0472">Membrane</keyword>
<evidence type="ECO:0000313" key="3">
    <source>
        <dbReference type="Proteomes" id="UP000030149"/>
    </source>
</evidence>
<organism evidence="2 3">
    <name type="scientific">Flavobacterium enshiense DK69</name>
    <dbReference type="NCBI Taxonomy" id="1107311"/>
    <lineage>
        <taxon>Bacteria</taxon>
        <taxon>Pseudomonadati</taxon>
        <taxon>Bacteroidota</taxon>
        <taxon>Flavobacteriia</taxon>
        <taxon>Flavobacteriales</taxon>
        <taxon>Flavobacteriaceae</taxon>
        <taxon>Flavobacterium</taxon>
    </lineage>
</organism>
<keyword evidence="1" id="KW-1133">Transmembrane helix</keyword>
<keyword evidence="1" id="KW-0812">Transmembrane</keyword>
<dbReference type="STRING" id="1107311.Q767_13655"/>
<keyword evidence="3" id="KW-1185">Reference proteome</keyword>
<name>V6S9C8_9FLAO</name>
<dbReference type="RefSeq" id="WP_023573738.1">
    <property type="nucleotide sequence ID" value="NZ_AVCS01000011.1"/>
</dbReference>
<dbReference type="EMBL" id="JRLZ01000017">
    <property type="protein sequence ID" value="KGO93984.1"/>
    <property type="molecule type" value="Genomic_DNA"/>
</dbReference>
<evidence type="ECO:0008006" key="4">
    <source>
        <dbReference type="Google" id="ProtNLM"/>
    </source>
</evidence>
<gene>
    <name evidence="2" type="ORF">Q767_13655</name>
</gene>
<dbReference type="AlphaFoldDB" id="V6S9C8"/>
<reference evidence="2 3" key="2">
    <citation type="journal article" date="2015" name="Stand. Genomic Sci.">
        <title>High quality draft genomic sequence of Flavobacterium enshiense DK69(T) and comparison among Flavobacterium genomes.</title>
        <authorList>
            <person name="Zeng Z."/>
            <person name="Chen C."/>
            <person name="Du H."/>
            <person name="Wang G."/>
            <person name="Li M."/>
        </authorList>
    </citation>
    <scope>NUCLEOTIDE SEQUENCE [LARGE SCALE GENOMIC DNA]</scope>
    <source>
        <strain evidence="2 3">DK69</strain>
    </source>
</reference>
<protein>
    <recommendedName>
        <fullName evidence="4">DUF1772 domain-containing protein</fullName>
    </recommendedName>
</protein>
<dbReference type="OrthoDB" id="663522at2"/>
<comment type="caution">
    <text evidence="2">The sequence shown here is derived from an EMBL/GenBank/DDBJ whole genome shotgun (WGS) entry which is preliminary data.</text>
</comment>
<feature type="transmembrane region" description="Helical" evidence="1">
    <location>
        <begin position="130"/>
        <end position="153"/>
    </location>
</feature>